<protein>
    <submittedName>
        <fullName evidence="2">Uncharacterized protein</fullName>
    </submittedName>
</protein>
<reference evidence="3" key="1">
    <citation type="journal article" date="2017" name="Nat. Ecol. Evol.">
        <title>Genome expansion and lineage-specific genetic innovations in the forest pathogenic fungi Armillaria.</title>
        <authorList>
            <person name="Sipos G."/>
            <person name="Prasanna A.N."/>
            <person name="Walter M.C."/>
            <person name="O'Connor E."/>
            <person name="Balint B."/>
            <person name="Krizsan K."/>
            <person name="Kiss B."/>
            <person name="Hess J."/>
            <person name="Varga T."/>
            <person name="Slot J."/>
            <person name="Riley R."/>
            <person name="Boka B."/>
            <person name="Rigling D."/>
            <person name="Barry K."/>
            <person name="Lee J."/>
            <person name="Mihaltcheva S."/>
            <person name="LaButti K."/>
            <person name="Lipzen A."/>
            <person name="Waldron R."/>
            <person name="Moloney N.M."/>
            <person name="Sperisen C."/>
            <person name="Kredics L."/>
            <person name="Vagvoelgyi C."/>
            <person name="Patrignani A."/>
            <person name="Fitzpatrick D."/>
            <person name="Nagy I."/>
            <person name="Doyle S."/>
            <person name="Anderson J.B."/>
            <person name="Grigoriev I.V."/>
            <person name="Gueldener U."/>
            <person name="Muensterkoetter M."/>
            <person name="Nagy L.G."/>
        </authorList>
    </citation>
    <scope>NUCLEOTIDE SEQUENCE [LARGE SCALE GENOMIC DNA]</scope>
    <source>
        <strain evidence="3">C18/9</strain>
    </source>
</reference>
<proteinExistence type="predicted"/>
<dbReference type="OrthoDB" id="2960169at2759"/>
<name>A0A284RSS6_ARMOS</name>
<organism evidence="2 3">
    <name type="scientific">Armillaria ostoyae</name>
    <name type="common">Armillaria root rot fungus</name>
    <dbReference type="NCBI Taxonomy" id="47428"/>
    <lineage>
        <taxon>Eukaryota</taxon>
        <taxon>Fungi</taxon>
        <taxon>Dikarya</taxon>
        <taxon>Basidiomycota</taxon>
        <taxon>Agaricomycotina</taxon>
        <taxon>Agaricomycetes</taxon>
        <taxon>Agaricomycetidae</taxon>
        <taxon>Agaricales</taxon>
        <taxon>Marasmiineae</taxon>
        <taxon>Physalacriaceae</taxon>
        <taxon>Armillaria</taxon>
    </lineage>
</organism>
<dbReference type="EMBL" id="FUEG01000015">
    <property type="protein sequence ID" value="SJL11790.1"/>
    <property type="molecule type" value="Genomic_DNA"/>
</dbReference>
<feature type="region of interest" description="Disordered" evidence="1">
    <location>
        <begin position="329"/>
        <end position="348"/>
    </location>
</feature>
<sequence length="378" mass="41826">MPFDQLVGLSSLADYLDLLGCAAIGNLLMGRAQLPSDPEQYGISVSSIAFELDASTRIQKGTHCVNPPTLTSPHSHYFPLCYSSSKSILTPIPLAMPGDRTKPRGKKGRKLPAYLRPLIAKAPSPAPKEFMIRRSREWFDAHEAPSSGAFGGLVTQVHTVHMLKCIEHNNRLRRVHAKDGISECRQIRTAPIAASFNAGTQIEKFVERVKPNPNNPNRPTGYTLDHLLAPSPTSQGLRVDMKFLFDPHQLDILGYVVIPEREYNKTRFLGHQILFQHETAKEKAIQRRLDKKAGLLWKDSHEDHYTYGADSLDAFLSDLDDLPEFIEGSAGSVDAEGDPDPDHGKGIEADKSGLLYYVDMEGNKTDANGDSAMKNTNN</sequence>
<gene>
    <name evidence="2" type="ORF">ARMOST_15199</name>
</gene>
<evidence type="ECO:0000256" key="1">
    <source>
        <dbReference type="SAM" id="MobiDB-lite"/>
    </source>
</evidence>
<dbReference type="AlphaFoldDB" id="A0A284RSS6"/>
<evidence type="ECO:0000313" key="3">
    <source>
        <dbReference type="Proteomes" id="UP000219338"/>
    </source>
</evidence>
<dbReference type="Proteomes" id="UP000219338">
    <property type="component" value="Unassembled WGS sequence"/>
</dbReference>
<dbReference type="OMA" id="DSHEDHY"/>
<keyword evidence="3" id="KW-1185">Reference proteome</keyword>
<accession>A0A284RSS6</accession>
<evidence type="ECO:0000313" key="2">
    <source>
        <dbReference type="EMBL" id="SJL11790.1"/>
    </source>
</evidence>